<evidence type="ECO:0008006" key="6">
    <source>
        <dbReference type="Google" id="ProtNLM"/>
    </source>
</evidence>
<organism evidence="4 5">
    <name type="scientific">Myroides guanonis</name>
    <dbReference type="NCBI Taxonomy" id="1150112"/>
    <lineage>
        <taxon>Bacteria</taxon>
        <taxon>Pseudomonadati</taxon>
        <taxon>Bacteroidota</taxon>
        <taxon>Flavobacteriia</taxon>
        <taxon>Flavobacteriales</taxon>
        <taxon>Flavobacteriaceae</taxon>
        <taxon>Myroides</taxon>
    </lineage>
</organism>
<dbReference type="PANTHER" id="PTHR34220:SF7">
    <property type="entry name" value="SENSOR HISTIDINE KINASE YPDA"/>
    <property type="match status" value="1"/>
</dbReference>
<evidence type="ECO:0000259" key="2">
    <source>
        <dbReference type="Pfam" id="PF06580"/>
    </source>
</evidence>
<feature type="transmembrane region" description="Helical" evidence="1">
    <location>
        <begin position="373"/>
        <end position="392"/>
    </location>
</feature>
<dbReference type="InterPro" id="IPR010559">
    <property type="entry name" value="Sig_transdc_His_kin_internal"/>
</dbReference>
<keyword evidence="5" id="KW-1185">Reference proteome</keyword>
<dbReference type="Proteomes" id="UP000243887">
    <property type="component" value="Unassembled WGS sequence"/>
</dbReference>
<sequence>MSDYFISIFKRLMLVGFILFLFFVIKDLNGNIFTTGKFLIYFLVVASLILFINVNIIRKWKAIYLDDIISKREYYYTIPFLIALINLILTIFISFLFAMFDVLFISQLSMTSIFSLDSFKVILKTSFFLGVLVYISYAIYFSSSKQQKLLAQQKVLTGNVSAQFESLKHQLDPHFLFNSLNVLNALIDESPEKAQEFTNSLSKIYRYILDQKNKELVMLEEELSFAKSYMELLQMRYEDGLTYSFPDSLLLKEGKVVPLALQLLLENVIKHNKVSSLSPIHISIKEKDNYLMIENNLNKKVNHERRVGIGLENIANRYAILTDRKVILNQTEENFIVKIPILIKKTYDMELVDNNEELVLIKAKKKVEELKKFYGHLTTYLAVNLFLMAINLLTEPSFLWFLIPLFAWGIGIVSQGMKVYDYNLFLGKNWEDRKMQEWIDKEKRKTEKWS</sequence>
<protein>
    <recommendedName>
        <fullName evidence="6">Histidine kinase</fullName>
    </recommendedName>
</protein>
<evidence type="ECO:0000259" key="3">
    <source>
        <dbReference type="Pfam" id="PF13239"/>
    </source>
</evidence>
<name>A0A1I3TE37_9FLAO</name>
<dbReference type="RefSeq" id="WP_090680122.1">
    <property type="nucleotide sequence ID" value="NZ_FORU01000013.1"/>
</dbReference>
<keyword evidence="1" id="KW-1133">Transmembrane helix</keyword>
<evidence type="ECO:0000256" key="1">
    <source>
        <dbReference type="SAM" id="Phobius"/>
    </source>
</evidence>
<feature type="transmembrane region" description="Helical" evidence="1">
    <location>
        <begin position="119"/>
        <end position="140"/>
    </location>
</feature>
<dbReference type="GO" id="GO:0000155">
    <property type="term" value="F:phosphorelay sensor kinase activity"/>
    <property type="evidence" value="ECO:0007669"/>
    <property type="project" value="InterPro"/>
</dbReference>
<dbReference type="Pfam" id="PF06580">
    <property type="entry name" value="His_kinase"/>
    <property type="match status" value="1"/>
</dbReference>
<dbReference type="InterPro" id="IPR050640">
    <property type="entry name" value="Bact_2-comp_sensor_kinase"/>
</dbReference>
<gene>
    <name evidence="4" type="ORF">SAMN04487893_11352</name>
</gene>
<dbReference type="STRING" id="1150112.SAMN04487893_11352"/>
<feature type="transmembrane region" description="Helical" evidence="1">
    <location>
        <begin position="12"/>
        <end position="32"/>
    </location>
</feature>
<evidence type="ECO:0000313" key="5">
    <source>
        <dbReference type="Proteomes" id="UP000243887"/>
    </source>
</evidence>
<dbReference type="InterPro" id="IPR025698">
    <property type="entry name" value="2TM_dom"/>
</dbReference>
<dbReference type="EMBL" id="FORU01000013">
    <property type="protein sequence ID" value="SFJ69424.1"/>
    <property type="molecule type" value="Genomic_DNA"/>
</dbReference>
<reference evidence="5" key="1">
    <citation type="submission" date="2016-10" db="EMBL/GenBank/DDBJ databases">
        <authorList>
            <person name="Varghese N."/>
            <person name="Submissions S."/>
        </authorList>
    </citation>
    <scope>NUCLEOTIDE SEQUENCE [LARGE SCALE GENOMIC DNA]</scope>
    <source>
        <strain evidence="5">DSM 26542</strain>
    </source>
</reference>
<dbReference type="GO" id="GO:0016020">
    <property type="term" value="C:membrane"/>
    <property type="evidence" value="ECO:0007669"/>
    <property type="project" value="InterPro"/>
</dbReference>
<keyword evidence="1" id="KW-0812">Transmembrane</keyword>
<dbReference type="PANTHER" id="PTHR34220">
    <property type="entry name" value="SENSOR HISTIDINE KINASE YPDA"/>
    <property type="match status" value="1"/>
</dbReference>
<proteinExistence type="predicted"/>
<dbReference type="Pfam" id="PF13239">
    <property type="entry name" value="2TM"/>
    <property type="match status" value="1"/>
</dbReference>
<feature type="transmembrane region" description="Helical" evidence="1">
    <location>
        <begin position="78"/>
        <end position="99"/>
    </location>
</feature>
<accession>A0A1I3TE37</accession>
<evidence type="ECO:0000313" key="4">
    <source>
        <dbReference type="EMBL" id="SFJ69424.1"/>
    </source>
</evidence>
<feature type="transmembrane region" description="Helical" evidence="1">
    <location>
        <begin position="398"/>
        <end position="420"/>
    </location>
</feature>
<feature type="domain" description="2TM" evidence="3">
    <location>
        <begin position="362"/>
        <end position="439"/>
    </location>
</feature>
<feature type="transmembrane region" description="Helical" evidence="1">
    <location>
        <begin position="38"/>
        <end position="57"/>
    </location>
</feature>
<feature type="domain" description="Signal transduction histidine kinase internal region" evidence="2">
    <location>
        <begin position="162"/>
        <end position="240"/>
    </location>
</feature>
<keyword evidence="1" id="KW-0472">Membrane</keyword>
<dbReference type="OrthoDB" id="9809908at2"/>
<dbReference type="AlphaFoldDB" id="A0A1I3TE37"/>